<feature type="repeat" description="TPR" evidence="3">
    <location>
        <begin position="68"/>
        <end position="101"/>
    </location>
</feature>
<sequence length="160" mass="18043">MKSKRKKRLYFILSLCSVAIVCPTIIDSKAKAQQQSACYIVVSGQVRDSKDLCSPNTGKKKLISMVSAEEFFNNGREFDIKGQHQEAIIEYTQAIQLDPNYVEAYFYRGNALALEGQPQEGIEDLQKAASICESRGQSEWAAVMRQHEEIIREGIEDGEF</sequence>
<reference evidence="5 6" key="1">
    <citation type="journal article" date="2015" name="Genome Announc.">
        <title>Draft Genome Sequence of Cyanobacterium Hassallia byssoidea Strain VB512170, Isolated from Monuments in India.</title>
        <authorList>
            <person name="Singh D."/>
            <person name="Chandrababunaidu M.M."/>
            <person name="Panda A."/>
            <person name="Sen D."/>
            <person name="Bhattacharyya S."/>
            <person name="Adhikary S.P."/>
            <person name="Tripathy S."/>
        </authorList>
    </citation>
    <scope>NUCLEOTIDE SEQUENCE [LARGE SCALE GENOMIC DNA]</scope>
    <source>
        <strain evidence="5 6">VB512170</strain>
    </source>
</reference>
<evidence type="ECO:0000256" key="4">
    <source>
        <dbReference type="SAM" id="SignalP"/>
    </source>
</evidence>
<dbReference type="Proteomes" id="UP000031549">
    <property type="component" value="Unassembled WGS sequence"/>
</dbReference>
<keyword evidence="1" id="KW-0677">Repeat</keyword>
<dbReference type="SMART" id="SM00028">
    <property type="entry name" value="TPR"/>
    <property type="match status" value="2"/>
</dbReference>
<evidence type="ECO:0000256" key="3">
    <source>
        <dbReference type="PROSITE-ProRule" id="PRU00339"/>
    </source>
</evidence>
<keyword evidence="2 3" id="KW-0802">TPR repeat</keyword>
<accession>A0A846HDS2</accession>
<dbReference type="PROSITE" id="PS50005">
    <property type="entry name" value="TPR"/>
    <property type="match status" value="1"/>
</dbReference>
<keyword evidence="6" id="KW-1185">Reference proteome</keyword>
<dbReference type="InterPro" id="IPR050498">
    <property type="entry name" value="Ycf3"/>
</dbReference>
<evidence type="ECO:0000256" key="2">
    <source>
        <dbReference type="ARBA" id="ARBA00022803"/>
    </source>
</evidence>
<dbReference type="Pfam" id="PF13414">
    <property type="entry name" value="TPR_11"/>
    <property type="match status" value="1"/>
</dbReference>
<dbReference type="PANTHER" id="PTHR44858">
    <property type="entry name" value="TETRATRICOPEPTIDE REPEAT PROTEIN 6"/>
    <property type="match status" value="1"/>
</dbReference>
<dbReference type="InterPro" id="IPR019734">
    <property type="entry name" value="TPR_rpt"/>
</dbReference>
<organism evidence="5 6">
    <name type="scientific">Hassallia byssoidea VB512170</name>
    <dbReference type="NCBI Taxonomy" id="1304833"/>
    <lineage>
        <taxon>Bacteria</taxon>
        <taxon>Bacillati</taxon>
        <taxon>Cyanobacteriota</taxon>
        <taxon>Cyanophyceae</taxon>
        <taxon>Nostocales</taxon>
        <taxon>Tolypothrichaceae</taxon>
        <taxon>Hassallia</taxon>
    </lineage>
</organism>
<keyword evidence="4" id="KW-0732">Signal</keyword>
<feature type="signal peptide" evidence="4">
    <location>
        <begin position="1"/>
        <end position="21"/>
    </location>
</feature>
<dbReference type="Gene3D" id="1.25.40.10">
    <property type="entry name" value="Tetratricopeptide repeat domain"/>
    <property type="match status" value="1"/>
</dbReference>
<feature type="chain" id="PRO_5032700421" evidence="4">
    <location>
        <begin position="22"/>
        <end position="160"/>
    </location>
</feature>
<dbReference type="PANTHER" id="PTHR44858:SF1">
    <property type="entry name" value="UDP-N-ACETYLGLUCOSAMINE--PEPTIDE N-ACETYLGLUCOSAMINYLTRANSFERASE SPINDLY-RELATED"/>
    <property type="match status" value="1"/>
</dbReference>
<dbReference type="AlphaFoldDB" id="A0A846HDS2"/>
<dbReference type="EMBL" id="JTCM02000053">
    <property type="protein sequence ID" value="NEU74939.1"/>
    <property type="molecule type" value="Genomic_DNA"/>
</dbReference>
<protein>
    <submittedName>
        <fullName evidence="5">Tetratricopeptide repeat protein</fullName>
    </submittedName>
</protein>
<comment type="caution">
    <text evidence="5">The sequence shown here is derived from an EMBL/GenBank/DDBJ whole genome shotgun (WGS) entry which is preliminary data.</text>
</comment>
<gene>
    <name evidence="5" type="ORF">PI95_020855</name>
</gene>
<evidence type="ECO:0000313" key="5">
    <source>
        <dbReference type="EMBL" id="NEU74939.1"/>
    </source>
</evidence>
<dbReference type="RefSeq" id="WP_163519054.1">
    <property type="nucleotide sequence ID" value="NZ_JTCM02000053.1"/>
</dbReference>
<evidence type="ECO:0000313" key="6">
    <source>
        <dbReference type="Proteomes" id="UP000031549"/>
    </source>
</evidence>
<dbReference type="SUPFAM" id="SSF48452">
    <property type="entry name" value="TPR-like"/>
    <property type="match status" value="1"/>
</dbReference>
<dbReference type="GO" id="GO:0009279">
    <property type="term" value="C:cell outer membrane"/>
    <property type="evidence" value="ECO:0007669"/>
    <property type="project" value="TreeGrafter"/>
</dbReference>
<dbReference type="GO" id="GO:0046813">
    <property type="term" value="P:receptor-mediated virion attachment to host cell"/>
    <property type="evidence" value="ECO:0007669"/>
    <property type="project" value="TreeGrafter"/>
</dbReference>
<dbReference type="InterPro" id="IPR011990">
    <property type="entry name" value="TPR-like_helical_dom_sf"/>
</dbReference>
<evidence type="ECO:0000256" key="1">
    <source>
        <dbReference type="ARBA" id="ARBA00022737"/>
    </source>
</evidence>
<name>A0A846HDS2_9CYAN</name>
<proteinExistence type="predicted"/>